<organism evidence="2 3">
    <name type="scientific">Phodopus roborovskii</name>
    <name type="common">Roborovski's desert hamster</name>
    <name type="synonym">Cricetulus roborovskii</name>
    <dbReference type="NCBI Taxonomy" id="109678"/>
    <lineage>
        <taxon>Eukaryota</taxon>
        <taxon>Metazoa</taxon>
        <taxon>Chordata</taxon>
        <taxon>Craniata</taxon>
        <taxon>Vertebrata</taxon>
        <taxon>Euteleostomi</taxon>
        <taxon>Mammalia</taxon>
        <taxon>Eutheria</taxon>
        <taxon>Euarchontoglires</taxon>
        <taxon>Glires</taxon>
        <taxon>Rodentia</taxon>
        <taxon>Myomorpha</taxon>
        <taxon>Muroidea</taxon>
        <taxon>Cricetidae</taxon>
        <taxon>Cricetinae</taxon>
        <taxon>Phodopus</taxon>
    </lineage>
</organism>
<gene>
    <name evidence="2" type="primary">Iqcc</name>
    <name evidence="2" type="ORF">PHOROB_LOCUS8170</name>
</gene>
<dbReference type="InterPro" id="IPR042506">
    <property type="entry name" value="IQCC"/>
</dbReference>
<comment type="caution">
    <text evidence="2">The sequence shown here is derived from an EMBL/GenBank/DDBJ whole genome shotgun (WGS) entry which is preliminary data.</text>
</comment>
<dbReference type="EMBL" id="CALSGD010001432">
    <property type="protein sequence ID" value="CAH6790928.1"/>
    <property type="molecule type" value="Genomic_DNA"/>
</dbReference>
<dbReference type="PANTHER" id="PTHR16049">
    <property type="entry name" value="IQ DOMAIN-CONTAINING PROTEIN C"/>
    <property type="match status" value="1"/>
</dbReference>
<accession>A0AAU9ZFY6</accession>
<dbReference type="RefSeq" id="XP_051044849.1">
    <property type="nucleotide sequence ID" value="XM_051188892.1"/>
</dbReference>
<evidence type="ECO:0000313" key="3">
    <source>
        <dbReference type="Proteomes" id="UP001152836"/>
    </source>
</evidence>
<dbReference type="PROSITE" id="PS50096">
    <property type="entry name" value="IQ"/>
    <property type="match status" value="1"/>
</dbReference>
<feature type="compositionally biased region" description="Basic and acidic residues" evidence="1">
    <location>
        <begin position="334"/>
        <end position="345"/>
    </location>
</feature>
<dbReference type="PANTHER" id="PTHR16049:SF8">
    <property type="entry name" value="IQ DOMAIN-CONTAINING PROTEIN C"/>
    <property type="match status" value="1"/>
</dbReference>
<dbReference type="CTD" id="55721"/>
<evidence type="ECO:0000256" key="1">
    <source>
        <dbReference type="SAM" id="MobiDB-lite"/>
    </source>
</evidence>
<evidence type="ECO:0000313" key="2">
    <source>
        <dbReference type="EMBL" id="CAH6790928.1"/>
    </source>
</evidence>
<proteinExistence type="predicted"/>
<dbReference type="AlphaFoldDB" id="A0AAU9ZFY6"/>
<feature type="compositionally biased region" description="Basic and acidic residues" evidence="1">
    <location>
        <begin position="126"/>
        <end position="140"/>
    </location>
</feature>
<reference evidence="2" key="1">
    <citation type="submission" date="2022-06" db="EMBL/GenBank/DDBJ databases">
        <authorList>
            <person name="Andreotti S."/>
            <person name="Wyler E."/>
        </authorList>
    </citation>
    <scope>NUCLEOTIDE SEQUENCE</scope>
</reference>
<name>A0AAU9ZFY6_PHORO</name>
<sequence length="428" mass="48393">MKEPDVFLHKVSALQAGIRGFLVRRQFQSLRAEYEAIVQEIEGDLSTLQWTGGWIPKPVFLPEAKSHRSWKTEKAPNPEQKLCNHFPYKDSEKDVILEEVVLKKARGSQAKARSLCQDDSSWLQTEQDRKARQGKTRDISMSEEDNAVTDLGLSQSQHELQDQRNHLAMELLWLQQAINSRKEYLILKQTLRSPEASQTRDKPNTLLDHGGQSSYLPKDQSCRDRTTGEPCHADDACHKGDSQLHKSPDSLASTGKNTVGAKGWKLCYRKATALDSQARGDRVTKGPDHREQALNETCLQQLLEGQTPEDPKSRSPCSGKATTQLPTFYENPNTEDKYSRKPSYKEADCHRDRLYDLSISEGHMIWNGTSTGLEQGSLGVRRTKPPKSQHPSTRSTRHGITDELSQEGWENQKISGDVVFHKRGPVEE</sequence>
<feature type="region of interest" description="Disordered" evidence="1">
    <location>
        <begin position="116"/>
        <end position="144"/>
    </location>
</feature>
<feature type="region of interest" description="Disordered" evidence="1">
    <location>
        <begin position="192"/>
        <end position="231"/>
    </location>
</feature>
<feature type="region of interest" description="Disordered" evidence="1">
    <location>
        <begin position="371"/>
        <end position="428"/>
    </location>
</feature>
<protein>
    <submittedName>
        <fullName evidence="2">Iqcc protein</fullName>
    </submittedName>
</protein>
<dbReference type="Proteomes" id="UP001152836">
    <property type="component" value="Unassembled WGS sequence"/>
</dbReference>
<dbReference type="GeneID" id="127225408"/>
<feature type="region of interest" description="Disordered" evidence="1">
    <location>
        <begin position="305"/>
        <end position="345"/>
    </location>
</feature>
<feature type="compositionally biased region" description="Basic and acidic residues" evidence="1">
    <location>
        <begin position="220"/>
        <end position="231"/>
    </location>
</feature>
<feature type="compositionally biased region" description="Polar residues" evidence="1">
    <location>
        <begin position="320"/>
        <end position="332"/>
    </location>
</feature>
<dbReference type="KEGG" id="prob:127225408"/>
<keyword evidence="3" id="KW-1185">Reference proteome</keyword>